<protein>
    <recommendedName>
        <fullName evidence="1">Gp5/Type VI secretion system Vgr protein OB-fold domain-containing protein</fullName>
    </recommendedName>
</protein>
<feature type="domain" description="Gp5/Type VI secretion system Vgr protein OB-fold" evidence="1">
    <location>
        <begin position="103"/>
        <end position="168"/>
    </location>
</feature>
<dbReference type="SUPFAM" id="SSF69255">
    <property type="entry name" value="gp5 N-terminal domain-like"/>
    <property type="match status" value="1"/>
</dbReference>
<organism evidence="2 3">
    <name type="scientific">Pedococcus dokdonensis</name>
    <dbReference type="NCBI Taxonomy" id="443156"/>
    <lineage>
        <taxon>Bacteria</taxon>
        <taxon>Bacillati</taxon>
        <taxon>Actinomycetota</taxon>
        <taxon>Actinomycetes</taxon>
        <taxon>Micrococcales</taxon>
        <taxon>Intrasporangiaceae</taxon>
        <taxon>Pedococcus</taxon>
    </lineage>
</organism>
<name>A0A1H0PEB1_9MICO</name>
<dbReference type="InterPro" id="IPR006531">
    <property type="entry name" value="Gp5/Vgr_OB"/>
</dbReference>
<gene>
    <name evidence="2" type="ORF">SAMN04489867_1239</name>
</gene>
<evidence type="ECO:0000259" key="1">
    <source>
        <dbReference type="Pfam" id="PF04717"/>
    </source>
</evidence>
<evidence type="ECO:0000313" key="2">
    <source>
        <dbReference type="EMBL" id="SDP03457.1"/>
    </source>
</evidence>
<accession>A0A1H0PEB1</accession>
<sequence>MALASERVPDRVPDRDRLHELVGRARTDLRAWTDSGDADPGVALVELFAYVGDLLASYSDRVADEAYLGGRGRYTSVVQQQGRVGLDTDWDEGASRRLCGVHRAVVVDDVDPLLQRRLLLRIPDVSGDATVWAAACLPVDDATDLPAIGAGVWVAFEAGNAAYPVWLGQRAG</sequence>
<dbReference type="AlphaFoldDB" id="A0A1H0PEB1"/>
<dbReference type="STRING" id="443156.SAMN04489867_1239"/>
<keyword evidence="3" id="KW-1185">Reference proteome</keyword>
<reference evidence="3" key="1">
    <citation type="submission" date="2016-10" db="EMBL/GenBank/DDBJ databases">
        <authorList>
            <person name="Varghese N."/>
            <person name="Submissions S."/>
        </authorList>
    </citation>
    <scope>NUCLEOTIDE SEQUENCE [LARGE SCALE GENOMIC DNA]</scope>
    <source>
        <strain evidence="3">DSM 22329</strain>
    </source>
</reference>
<proteinExistence type="predicted"/>
<dbReference type="EMBL" id="LT629711">
    <property type="protein sequence ID" value="SDP03457.1"/>
    <property type="molecule type" value="Genomic_DNA"/>
</dbReference>
<evidence type="ECO:0000313" key="3">
    <source>
        <dbReference type="Proteomes" id="UP000199077"/>
    </source>
</evidence>
<dbReference type="Proteomes" id="UP000199077">
    <property type="component" value="Chromosome I"/>
</dbReference>
<dbReference type="Pfam" id="PF04717">
    <property type="entry name" value="Phage_base_V"/>
    <property type="match status" value="1"/>
</dbReference>